<reference evidence="3 4" key="1">
    <citation type="journal article" date="2020" name="ISME J.">
        <title>Uncovering the hidden diversity of litter-decomposition mechanisms in mushroom-forming fungi.</title>
        <authorList>
            <person name="Floudas D."/>
            <person name="Bentzer J."/>
            <person name="Ahren D."/>
            <person name="Johansson T."/>
            <person name="Persson P."/>
            <person name="Tunlid A."/>
        </authorList>
    </citation>
    <scope>NUCLEOTIDE SEQUENCE [LARGE SCALE GENOMIC DNA]</scope>
    <source>
        <strain evidence="3 4">CBS 291.85</strain>
    </source>
</reference>
<dbReference type="EMBL" id="JAACJM010000022">
    <property type="protein sequence ID" value="KAF5366573.1"/>
    <property type="molecule type" value="Genomic_DNA"/>
</dbReference>
<dbReference type="GO" id="GO:0004190">
    <property type="term" value="F:aspartic-type endopeptidase activity"/>
    <property type="evidence" value="ECO:0007669"/>
    <property type="project" value="InterPro"/>
</dbReference>
<accession>A0A8H5GKB7</accession>
<dbReference type="OrthoDB" id="771136at2759"/>
<evidence type="ECO:0000313" key="4">
    <source>
        <dbReference type="Proteomes" id="UP000559256"/>
    </source>
</evidence>
<evidence type="ECO:0000256" key="1">
    <source>
        <dbReference type="ARBA" id="ARBA00007447"/>
    </source>
</evidence>
<evidence type="ECO:0000259" key="2">
    <source>
        <dbReference type="PROSITE" id="PS51767"/>
    </source>
</evidence>
<protein>
    <recommendedName>
        <fullName evidence="2">Peptidase A1 domain-containing protein</fullName>
    </recommendedName>
</protein>
<proteinExistence type="inferred from homology"/>
<gene>
    <name evidence="3" type="ORF">D9758_008919</name>
</gene>
<dbReference type="Proteomes" id="UP000559256">
    <property type="component" value="Unassembled WGS sequence"/>
</dbReference>
<dbReference type="GO" id="GO:0006508">
    <property type="term" value="P:proteolysis"/>
    <property type="evidence" value="ECO:0007669"/>
    <property type="project" value="InterPro"/>
</dbReference>
<sequence length="285" mass="30032">MILILNLIQIQAISDKNLDLQPPTIHFNFLLLTCICQQVGRLIGIGFVESVDTHPSGPSLLRDVAKKDLFRLGLSVEVLPPCSSNTESLRAKYTTSGSAATKKKRASGTNALVNQCVDSSFFGSITVGNPPVPYNGRVVPPVETHLPSPSPPPPPTLAANSVLAATNPPKATPPPPPFSITYGSGAASGTLVSDTVAMAGFSVVDQVFAVCDDVSDGLLTDPVSGLMGLAWQSMLSSGASPFWQTLAGAKDAVWDELLMAFQLTRFNQDPKVRQQEVGGSFTLGE</sequence>
<evidence type="ECO:0000313" key="3">
    <source>
        <dbReference type="EMBL" id="KAF5366573.1"/>
    </source>
</evidence>
<dbReference type="PANTHER" id="PTHR47966">
    <property type="entry name" value="BETA-SITE APP-CLEAVING ENZYME, ISOFORM A-RELATED"/>
    <property type="match status" value="1"/>
</dbReference>
<keyword evidence="4" id="KW-1185">Reference proteome</keyword>
<dbReference type="PROSITE" id="PS51767">
    <property type="entry name" value="PEPTIDASE_A1"/>
    <property type="match status" value="1"/>
</dbReference>
<organism evidence="3 4">
    <name type="scientific">Tetrapyrgos nigripes</name>
    <dbReference type="NCBI Taxonomy" id="182062"/>
    <lineage>
        <taxon>Eukaryota</taxon>
        <taxon>Fungi</taxon>
        <taxon>Dikarya</taxon>
        <taxon>Basidiomycota</taxon>
        <taxon>Agaricomycotina</taxon>
        <taxon>Agaricomycetes</taxon>
        <taxon>Agaricomycetidae</taxon>
        <taxon>Agaricales</taxon>
        <taxon>Marasmiineae</taxon>
        <taxon>Marasmiaceae</taxon>
        <taxon>Tetrapyrgos</taxon>
    </lineage>
</organism>
<dbReference type="PANTHER" id="PTHR47966:SF6">
    <property type="entry name" value="PEPTIDASE A1 DOMAIN-CONTAINING PROTEIN"/>
    <property type="match status" value="1"/>
</dbReference>
<dbReference type="InterPro" id="IPR001461">
    <property type="entry name" value="Aspartic_peptidase_A1"/>
</dbReference>
<dbReference type="AlphaFoldDB" id="A0A8H5GKB7"/>
<dbReference type="Gene3D" id="2.40.70.10">
    <property type="entry name" value="Acid Proteases"/>
    <property type="match status" value="1"/>
</dbReference>
<dbReference type="InterPro" id="IPR034164">
    <property type="entry name" value="Pepsin-like_dom"/>
</dbReference>
<dbReference type="CDD" id="cd05471">
    <property type="entry name" value="pepsin_like"/>
    <property type="match status" value="1"/>
</dbReference>
<dbReference type="Pfam" id="PF00026">
    <property type="entry name" value="Asp"/>
    <property type="match status" value="1"/>
</dbReference>
<feature type="domain" description="Peptidase A1" evidence="2">
    <location>
        <begin position="121"/>
        <end position="285"/>
    </location>
</feature>
<dbReference type="SUPFAM" id="SSF50630">
    <property type="entry name" value="Acid proteases"/>
    <property type="match status" value="1"/>
</dbReference>
<dbReference type="InterPro" id="IPR021109">
    <property type="entry name" value="Peptidase_aspartic_dom_sf"/>
</dbReference>
<comment type="similarity">
    <text evidence="1">Belongs to the peptidase A1 family.</text>
</comment>
<comment type="caution">
    <text evidence="3">The sequence shown here is derived from an EMBL/GenBank/DDBJ whole genome shotgun (WGS) entry which is preliminary data.</text>
</comment>
<name>A0A8H5GKB7_9AGAR</name>
<dbReference type="InterPro" id="IPR033121">
    <property type="entry name" value="PEPTIDASE_A1"/>
</dbReference>